<dbReference type="PANTHER" id="PTHR45763:SF49">
    <property type="entry name" value="OS01G0859200 PROTEIN"/>
    <property type="match status" value="1"/>
</dbReference>
<keyword evidence="4" id="KW-1185">Reference proteome</keyword>
<dbReference type="PANTHER" id="PTHR45763">
    <property type="entry name" value="HYDROLASE, ALPHA/BETA FOLD FAMILY PROTEIN, EXPRESSED-RELATED"/>
    <property type="match status" value="1"/>
</dbReference>
<keyword evidence="1" id="KW-0732">Signal</keyword>
<sequence length="357" mass="40630">MFTELLVVLVIATVGWAYNFIKPPPPKICGSPQGPPVTSPRVKLKDGRYLAYRVSGVPRQKAKYKIVLVHGFNCSKGEPGDDPSGSQELAEELGICFVSFDRAGYGESDPNPKRTVKSESMDVDELAEQLELGHKFYVIGGSMGAYTAYSCLKYIPHRLLGVALVVPAVNYWWPSLPNNLAKSMLKKLDIGDQMAFWVAHNFPILFHGWMKQKLFKLSPTITGQWSRETISESDLKIMEQKINSPAYRSDEYRRKTTQQGVYESLFRDVMVLFSNWEFDPMQIENPFPNNEGSVHLWAGREDRLCQVELQRYVAKMLPWIKYHENPHGGHLFYATGDCNDRIIKALLLGEDPEPEYM</sequence>
<proteinExistence type="predicted"/>
<feature type="chain" id="PRO_5041975481" description="AB hydrolase-1 domain-containing protein" evidence="1">
    <location>
        <begin position="18"/>
        <end position="357"/>
    </location>
</feature>
<dbReference type="Pfam" id="PF12697">
    <property type="entry name" value="Abhydrolase_6"/>
    <property type="match status" value="1"/>
</dbReference>
<dbReference type="SUPFAM" id="SSF53474">
    <property type="entry name" value="alpha/beta-Hydrolases"/>
    <property type="match status" value="1"/>
</dbReference>
<dbReference type="InterPro" id="IPR029058">
    <property type="entry name" value="AB_hydrolase_fold"/>
</dbReference>
<accession>A0AAD5Z4X3</accession>
<dbReference type="Gene3D" id="3.40.50.1820">
    <property type="entry name" value="alpha/beta hydrolase"/>
    <property type="match status" value="1"/>
</dbReference>
<dbReference type="FunFam" id="3.40.50.1820:FF:000270">
    <property type="entry name" value="Alpha/beta-Hydrolases superfamily protein"/>
    <property type="match status" value="1"/>
</dbReference>
<organism evidence="3 4">
    <name type="scientific">Rhynchospora tenuis</name>
    <dbReference type="NCBI Taxonomy" id="198213"/>
    <lineage>
        <taxon>Eukaryota</taxon>
        <taxon>Viridiplantae</taxon>
        <taxon>Streptophyta</taxon>
        <taxon>Embryophyta</taxon>
        <taxon>Tracheophyta</taxon>
        <taxon>Spermatophyta</taxon>
        <taxon>Magnoliopsida</taxon>
        <taxon>Liliopsida</taxon>
        <taxon>Poales</taxon>
        <taxon>Cyperaceae</taxon>
        <taxon>Cyperoideae</taxon>
        <taxon>Rhynchosporeae</taxon>
        <taxon>Rhynchospora</taxon>
    </lineage>
</organism>
<evidence type="ECO:0000313" key="3">
    <source>
        <dbReference type="EMBL" id="KAJ3686936.1"/>
    </source>
</evidence>
<feature type="domain" description="AB hydrolase-1" evidence="2">
    <location>
        <begin position="66"/>
        <end position="334"/>
    </location>
</feature>
<name>A0AAD5Z4X3_9POAL</name>
<dbReference type="InterPro" id="IPR000073">
    <property type="entry name" value="AB_hydrolase_1"/>
</dbReference>
<reference evidence="3 4" key="1">
    <citation type="journal article" date="2022" name="Cell">
        <title>Repeat-based holocentromeres influence genome architecture and karyotype evolution.</title>
        <authorList>
            <person name="Hofstatter P.G."/>
            <person name="Thangavel G."/>
            <person name="Lux T."/>
            <person name="Neumann P."/>
            <person name="Vondrak T."/>
            <person name="Novak P."/>
            <person name="Zhang M."/>
            <person name="Costa L."/>
            <person name="Castellani M."/>
            <person name="Scott A."/>
            <person name="Toegelov H."/>
            <person name="Fuchs J."/>
            <person name="Mata-Sucre Y."/>
            <person name="Dias Y."/>
            <person name="Vanzela A.L.L."/>
            <person name="Huettel B."/>
            <person name="Almeida C.C.S."/>
            <person name="Simkova H."/>
            <person name="Souza G."/>
            <person name="Pedrosa-Harand A."/>
            <person name="Macas J."/>
            <person name="Mayer K.F.X."/>
            <person name="Houben A."/>
            <person name="Marques A."/>
        </authorList>
    </citation>
    <scope>NUCLEOTIDE SEQUENCE [LARGE SCALE GENOMIC DNA]</scope>
    <source>
        <strain evidence="3">RhyTen1mFocal</strain>
    </source>
</reference>
<evidence type="ECO:0000259" key="2">
    <source>
        <dbReference type="Pfam" id="PF12697"/>
    </source>
</evidence>
<comment type="caution">
    <text evidence="3">The sequence shown here is derived from an EMBL/GenBank/DDBJ whole genome shotgun (WGS) entry which is preliminary data.</text>
</comment>
<feature type="signal peptide" evidence="1">
    <location>
        <begin position="1"/>
        <end position="17"/>
    </location>
</feature>
<evidence type="ECO:0000313" key="4">
    <source>
        <dbReference type="Proteomes" id="UP001210211"/>
    </source>
</evidence>
<protein>
    <recommendedName>
        <fullName evidence="2">AB hydrolase-1 domain-containing protein</fullName>
    </recommendedName>
</protein>
<dbReference type="Proteomes" id="UP001210211">
    <property type="component" value="Unassembled WGS sequence"/>
</dbReference>
<dbReference type="EMBL" id="JAMRDG010000002">
    <property type="protein sequence ID" value="KAJ3686936.1"/>
    <property type="molecule type" value="Genomic_DNA"/>
</dbReference>
<evidence type="ECO:0000256" key="1">
    <source>
        <dbReference type="SAM" id="SignalP"/>
    </source>
</evidence>
<dbReference type="AlphaFoldDB" id="A0AAD5Z4X3"/>
<gene>
    <name evidence="3" type="ORF">LUZ61_016100</name>
</gene>